<feature type="transmembrane region" description="Helical" evidence="1">
    <location>
        <begin position="263"/>
        <end position="284"/>
    </location>
</feature>
<dbReference type="InterPro" id="IPR006675">
    <property type="entry name" value="HDIG_dom"/>
</dbReference>
<evidence type="ECO:0000313" key="4">
    <source>
        <dbReference type="Proteomes" id="UP001254488"/>
    </source>
</evidence>
<dbReference type="InterPro" id="IPR011621">
    <property type="entry name" value="Metal-dep_PHydrolase_7TM_intra"/>
</dbReference>
<dbReference type="RefSeq" id="WP_311331734.1">
    <property type="nucleotide sequence ID" value="NZ_JAVRHZ010000001.1"/>
</dbReference>
<feature type="transmembrane region" description="Helical" evidence="1">
    <location>
        <begin position="14"/>
        <end position="32"/>
    </location>
</feature>
<feature type="transmembrane region" description="Helical" evidence="1">
    <location>
        <begin position="389"/>
        <end position="410"/>
    </location>
</feature>
<feature type="transmembrane region" description="Helical" evidence="1">
    <location>
        <begin position="322"/>
        <end position="338"/>
    </location>
</feature>
<dbReference type="SUPFAM" id="SSF109604">
    <property type="entry name" value="HD-domain/PDEase-like"/>
    <property type="match status" value="1"/>
</dbReference>
<proteinExistence type="predicted"/>
<reference evidence="3 4" key="1">
    <citation type="submission" date="2023-09" db="EMBL/GenBank/DDBJ databases">
        <authorList>
            <person name="Rey-Velasco X."/>
        </authorList>
    </citation>
    <scope>NUCLEOTIDE SEQUENCE [LARGE SCALE GENOMIC DNA]</scope>
    <source>
        <strain evidence="3 4">W242</strain>
    </source>
</reference>
<feature type="transmembrane region" description="Helical" evidence="1">
    <location>
        <begin position="343"/>
        <end position="359"/>
    </location>
</feature>
<evidence type="ECO:0000313" key="3">
    <source>
        <dbReference type="EMBL" id="MDT0554777.1"/>
    </source>
</evidence>
<dbReference type="InterPro" id="IPR052722">
    <property type="entry name" value="PgpH_phosphodiesterase"/>
</dbReference>
<dbReference type="SMART" id="SM00471">
    <property type="entry name" value="HDc"/>
    <property type="match status" value="1"/>
</dbReference>
<keyword evidence="1" id="KW-0472">Membrane</keyword>
<dbReference type="PROSITE" id="PS51831">
    <property type="entry name" value="HD"/>
    <property type="match status" value="1"/>
</dbReference>
<feature type="transmembrane region" description="Helical" evidence="1">
    <location>
        <begin position="365"/>
        <end position="384"/>
    </location>
</feature>
<dbReference type="Pfam" id="PF07698">
    <property type="entry name" value="7TM-7TMR_HD"/>
    <property type="match status" value="1"/>
</dbReference>
<dbReference type="InterPro" id="IPR011624">
    <property type="entry name" value="Metal-dep_PHydrolase_7TM_extra"/>
</dbReference>
<dbReference type="CDD" id="cd00077">
    <property type="entry name" value="HDc"/>
    <property type="match status" value="1"/>
</dbReference>
<feature type="transmembrane region" description="Helical" evidence="1">
    <location>
        <begin position="296"/>
        <end position="316"/>
    </location>
</feature>
<dbReference type="InterPro" id="IPR006674">
    <property type="entry name" value="HD_domain"/>
</dbReference>
<keyword evidence="1" id="KW-0812">Transmembrane</keyword>
<keyword evidence="1" id="KW-1133">Transmembrane helix</keyword>
<dbReference type="NCBIfam" id="TIGR00277">
    <property type="entry name" value="HDIG"/>
    <property type="match status" value="1"/>
</dbReference>
<dbReference type="Pfam" id="PF01966">
    <property type="entry name" value="HD"/>
    <property type="match status" value="1"/>
</dbReference>
<feature type="transmembrane region" description="Helical" evidence="1">
    <location>
        <begin position="422"/>
        <end position="443"/>
    </location>
</feature>
<sequence length="680" mass="77208">MNSFLSKFSKNQSLLYKGLLFISATLLIIYFLPKGGQFKYDFDKGKPWQYENLYAPFSFTIKKDKETLEKEEKSIRDSAIPYFDKDTSAVSESLSRFSESLETSFIDSLYADKALIKNIGETILKKVMGRGITNEVHPYSESKLIYIKNGNEVEEVLYKQIYTEDDITATINSELIAYELPNTKSYLSSILERSITANVTLNSRLTEDAITSEINAINPNQGIIEKGARIIAKGEVVEGNTFKILNSLSAEYESQIWSKSNQLWLLVGYSILIALVFLMLFLFLKKYRLEIFNNNTKLTFIFFNIVLMIFLTTLIIKYNASYVYVVPLCILPLVLKAFFDPRLGLFVHVLTLLLLGFIVPNSFEYLFLQIIAGIVTILTVSELYKRANLFISVGQITFVYIVGYFAFSVIHEGNIDTIEWETLGLFIICGLVTLFAHPLIYLYEKIFGLVSDVSLLELSDTNSKLLKELSNKAPGTFHHSLNVANLAEAAANEIGANAMLVRVGALYHDIGKMKNPTMFTENQVNSINSHNELEPLESASIIIGHVIDGIEIARKHKLPDRIIDFIRTHHGTSLVYYFYKKESEQNPDVAKENFMYPGPIPFSKETAILMMADSVEAASKSLKEPTSTKINDFVEKIIDGQMEQGQFLNANVTFKEIQQIKKVLKKKLNNIYHLRVEYPE</sequence>
<evidence type="ECO:0000259" key="2">
    <source>
        <dbReference type="PROSITE" id="PS51831"/>
    </source>
</evidence>
<dbReference type="InterPro" id="IPR003607">
    <property type="entry name" value="HD/PDEase_dom"/>
</dbReference>
<comment type="caution">
    <text evidence="3">The sequence shown here is derived from an EMBL/GenBank/DDBJ whole genome shotgun (WGS) entry which is preliminary data.</text>
</comment>
<name>A0ABU2YAL1_9FLAO</name>
<feature type="domain" description="HD" evidence="2">
    <location>
        <begin position="476"/>
        <end position="618"/>
    </location>
</feature>
<dbReference type="Gene3D" id="1.10.3210.10">
    <property type="entry name" value="Hypothetical protein af1432"/>
    <property type="match status" value="1"/>
</dbReference>
<dbReference type="PANTHER" id="PTHR36442:SF1">
    <property type="entry name" value="CYCLIC-DI-AMP PHOSPHODIESTERASE PGPH"/>
    <property type="match status" value="1"/>
</dbReference>
<keyword evidence="4" id="KW-1185">Reference proteome</keyword>
<dbReference type="EMBL" id="JAVRHZ010000001">
    <property type="protein sequence ID" value="MDT0554777.1"/>
    <property type="molecule type" value="Genomic_DNA"/>
</dbReference>
<dbReference type="PANTHER" id="PTHR36442">
    <property type="entry name" value="CYCLIC-DI-AMP PHOSPHODIESTERASE PGPH"/>
    <property type="match status" value="1"/>
</dbReference>
<organism evidence="3 4">
    <name type="scientific">Patiriisocius hiemis</name>
    <dbReference type="NCBI Taxonomy" id="3075604"/>
    <lineage>
        <taxon>Bacteria</taxon>
        <taxon>Pseudomonadati</taxon>
        <taxon>Bacteroidota</taxon>
        <taxon>Flavobacteriia</taxon>
        <taxon>Flavobacteriales</taxon>
        <taxon>Flavobacteriaceae</taxon>
        <taxon>Patiriisocius</taxon>
    </lineage>
</organism>
<evidence type="ECO:0000256" key="1">
    <source>
        <dbReference type="SAM" id="Phobius"/>
    </source>
</evidence>
<dbReference type="Proteomes" id="UP001254488">
    <property type="component" value="Unassembled WGS sequence"/>
</dbReference>
<protein>
    <submittedName>
        <fullName evidence="3">HDIG domain-containing protein</fullName>
    </submittedName>
</protein>
<gene>
    <name evidence="3" type="ORF">RM538_02095</name>
</gene>
<accession>A0ABU2YAL1</accession>
<dbReference type="Pfam" id="PF07697">
    <property type="entry name" value="7TMR-HDED"/>
    <property type="match status" value="1"/>
</dbReference>